<evidence type="ECO:0000313" key="2">
    <source>
        <dbReference type="Proteomes" id="UP000179807"/>
    </source>
</evidence>
<accession>A0A1J4JAA8</accession>
<comment type="caution">
    <text evidence="1">The sequence shown here is derived from an EMBL/GenBank/DDBJ whole genome shotgun (WGS) entry which is preliminary data.</text>
</comment>
<protein>
    <submittedName>
        <fullName evidence="1">Uncharacterized protein</fullName>
    </submittedName>
</protein>
<reference evidence="1" key="1">
    <citation type="submission" date="2016-10" db="EMBL/GenBank/DDBJ databases">
        <authorList>
            <person name="Benchimol M."/>
            <person name="Almeida L.G."/>
            <person name="Vasconcelos A.T."/>
            <person name="Perreira-Neves A."/>
            <person name="Rosa I.A."/>
            <person name="Tasca T."/>
            <person name="Bogo M.R."/>
            <person name="de Souza W."/>
        </authorList>
    </citation>
    <scope>NUCLEOTIDE SEQUENCE [LARGE SCALE GENOMIC DNA]</scope>
    <source>
        <strain evidence="1">K</strain>
    </source>
</reference>
<dbReference type="GeneID" id="94846647"/>
<keyword evidence="2" id="KW-1185">Reference proteome</keyword>
<dbReference type="AlphaFoldDB" id="A0A1J4JAA8"/>
<dbReference type="VEuPathDB" id="TrichDB:TRFO_38270"/>
<dbReference type="EMBL" id="MLAK01001234">
    <property type="protein sequence ID" value="OHS95609.1"/>
    <property type="molecule type" value="Genomic_DNA"/>
</dbReference>
<dbReference type="Proteomes" id="UP000179807">
    <property type="component" value="Unassembled WGS sequence"/>
</dbReference>
<proteinExistence type="predicted"/>
<name>A0A1J4JAA8_9EUKA</name>
<dbReference type="OrthoDB" id="10648333at2759"/>
<sequence>MYHINIAGIIDDSLFVSPFDSLQNALNRLGLSHCYVVYNGSLLSTALSFSFYNIKGNDTIYLVDNKNVRPTIPSSYKNTRSLCNDNKSSYGRAFQRRSCEKPRPLHQGMVNKLRKAFNEKYGNRLRDPDTAFNMMKCSVDPTSAREAARVNDLFRQRIETNPSSFRKISAKFEKLQCSGKLGIQQFPTVLPEKAIEPSTEFLPIFPMAVETATMN</sequence>
<gene>
    <name evidence="1" type="ORF">TRFO_38270</name>
</gene>
<evidence type="ECO:0000313" key="1">
    <source>
        <dbReference type="EMBL" id="OHS95609.1"/>
    </source>
</evidence>
<dbReference type="RefSeq" id="XP_068348746.1">
    <property type="nucleotide sequence ID" value="XM_068511943.1"/>
</dbReference>
<organism evidence="1 2">
    <name type="scientific">Tritrichomonas foetus</name>
    <dbReference type="NCBI Taxonomy" id="1144522"/>
    <lineage>
        <taxon>Eukaryota</taxon>
        <taxon>Metamonada</taxon>
        <taxon>Parabasalia</taxon>
        <taxon>Tritrichomonadida</taxon>
        <taxon>Tritrichomonadidae</taxon>
        <taxon>Tritrichomonas</taxon>
    </lineage>
</organism>